<gene>
    <name evidence="2" type="ORF">ALECFALPRED_007653</name>
</gene>
<feature type="region of interest" description="Disordered" evidence="1">
    <location>
        <begin position="166"/>
        <end position="191"/>
    </location>
</feature>
<dbReference type="EMBL" id="CAJPDR010000051">
    <property type="protein sequence ID" value="CAF9911799.1"/>
    <property type="molecule type" value="Genomic_DNA"/>
</dbReference>
<evidence type="ECO:0000313" key="2">
    <source>
        <dbReference type="EMBL" id="CAF9911799.1"/>
    </source>
</evidence>
<proteinExistence type="predicted"/>
<name>A0A8H3IFJ0_9LECA</name>
<reference evidence="2" key="1">
    <citation type="submission" date="2021-03" db="EMBL/GenBank/DDBJ databases">
        <authorList>
            <person name="Tagirdzhanova G."/>
        </authorList>
    </citation>
    <scope>NUCLEOTIDE SEQUENCE</scope>
</reference>
<accession>A0A8H3IFJ0</accession>
<protein>
    <submittedName>
        <fullName evidence="2">Uncharacterized protein</fullName>
    </submittedName>
</protein>
<keyword evidence="3" id="KW-1185">Reference proteome</keyword>
<feature type="compositionally biased region" description="Polar residues" evidence="1">
    <location>
        <begin position="177"/>
        <end position="191"/>
    </location>
</feature>
<feature type="compositionally biased region" description="Basic residues" evidence="1">
    <location>
        <begin position="166"/>
        <end position="176"/>
    </location>
</feature>
<dbReference type="Proteomes" id="UP000664203">
    <property type="component" value="Unassembled WGS sequence"/>
</dbReference>
<comment type="caution">
    <text evidence="2">The sequence shown here is derived from an EMBL/GenBank/DDBJ whole genome shotgun (WGS) entry which is preliminary data.</text>
</comment>
<dbReference type="AlphaFoldDB" id="A0A8H3IFJ0"/>
<evidence type="ECO:0000256" key="1">
    <source>
        <dbReference type="SAM" id="MobiDB-lite"/>
    </source>
</evidence>
<evidence type="ECO:0000313" key="3">
    <source>
        <dbReference type="Proteomes" id="UP000664203"/>
    </source>
</evidence>
<sequence>MGVVGPGSRRAGLLAAGFVQGGAWLATRTRYEIVLESGRRYDDDDRYGHFWRHHWIPWIKTQMTGYDMYVMAADIHMYRSTEGAMTLSDKCQEEGSQKDTFRLPIMTRRIHGLMNNLRVPRKTVSWCGALAIELRITSLGLDRPPCNVLNHVVLSASLSSEKAKRASVKAPKHRSRQCTSTPCTHFGGTSRSTLKRTGLHVDRDIRSGKGSEPLILPSHVSLSNKGIVQLNDEEAASLKQKQNNPFMKP</sequence>
<organism evidence="2 3">
    <name type="scientific">Alectoria fallacina</name>
    <dbReference type="NCBI Taxonomy" id="1903189"/>
    <lineage>
        <taxon>Eukaryota</taxon>
        <taxon>Fungi</taxon>
        <taxon>Dikarya</taxon>
        <taxon>Ascomycota</taxon>
        <taxon>Pezizomycotina</taxon>
        <taxon>Lecanoromycetes</taxon>
        <taxon>OSLEUM clade</taxon>
        <taxon>Lecanoromycetidae</taxon>
        <taxon>Lecanorales</taxon>
        <taxon>Lecanorineae</taxon>
        <taxon>Parmeliaceae</taxon>
        <taxon>Alectoria</taxon>
    </lineage>
</organism>